<gene>
    <name evidence="2" type="ORF">D7X12_35910</name>
</gene>
<name>A0A3A8N2W0_9BACT</name>
<organism evidence="2 3">
    <name type="scientific">Corallococcus sicarius</name>
    <dbReference type="NCBI Taxonomy" id="2316726"/>
    <lineage>
        <taxon>Bacteria</taxon>
        <taxon>Pseudomonadati</taxon>
        <taxon>Myxococcota</taxon>
        <taxon>Myxococcia</taxon>
        <taxon>Myxococcales</taxon>
        <taxon>Cystobacterineae</taxon>
        <taxon>Myxococcaceae</taxon>
        <taxon>Corallococcus</taxon>
    </lineage>
</organism>
<reference evidence="3" key="1">
    <citation type="submission" date="2018-09" db="EMBL/GenBank/DDBJ databases">
        <authorList>
            <person name="Livingstone P.G."/>
            <person name="Whitworth D.E."/>
        </authorList>
    </citation>
    <scope>NUCLEOTIDE SEQUENCE [LARGE SCALE GENOMIC DNA]</scope>
    <source>
        <strain evidence="3">CA040B</strain>
    </source>
</reference>
<sequence length="157" mass="16465">MAPAAFVQAGLVAPVTALGQPDTGEVDLAALRDSVADPQVLSEEEVGKLLARPDPEADPQVRSTEGRGSASEYDVSGMRREDPAFGINGGPGTDELLQAEAAPHIPPQELPDHRRLEREPEEERDRPRVRAALPARAPRVREAPALEGGVSGGGIGG</sequence>
<evidence type="ECO:0000313" key="3">
    <source>
        <dbReference type="Proteomes" id="UP000273405"/>
    </source>
</evidence>
<feature type="compositionally biased region" description="Basic and acidic residues" evidence="1">
    <location>
        <begin position="110"/>
        <end position="128"/>
    </location>
</feature>
<accession>A0A3A8N2W0</accession>
<keyword evidence="3" id="KW-1185">Reference proteome</keyword>
<dbReference type="AlphaFoldDB" id="A0A3A8N2W0"/>
<dbReference type="EMBL" id="RAWG01000371">
    <property type="protein sequence ID" value="RKH33544.1"/>
    <property type="molecule type" value="Genomic_DNA"/>
</dbReference>
<comment type="caution">
    <text evidence="2">The sequence shown here is derived from an EMBL/GenBank/DDBJ whole genome shotgun (WGS) entry which is preliminary data.</text>
</comment>
<feature type="non-terminal residue" evidence="2">
    <location>
        <position position="157"/>
    </location>
</feature>
<evidence type="ECO:0000256" key="1">
    <source>
        <dbReference type="SAM" id="MobiDB-lite"/>
    </source>
</evidence>
<feature type="region of interest" description="Disordered" evidence="1">
    <location>
        <begin position="35"/>
        <end position="157"/>
    </location>
</feature>
<dbReference type="Proteomes" id="UP000273405">
    <property type="component" value="Unassembled WGS sequence"/>
</dbReference>
<feature type="compositionally biased region" description="Basic and acidic residues" evidence="1">
    <location>
        <begin position="45"/>
        <end position="55"/>
    </location>
</feature>
<evidence type="ECO:0000313" key="2">
    <source>
        <dbReference type="EMBL" id="RKH33544.1"/>
    </source>
</evidence>
<proteinExistence type="predicted"/>
<protein>
    <submittedName>
        <fullName evidence="2">Uncharacterized protein</fullName>
    </submittedName>
</protein>